<accession>A0A0E1EH90</accession>
<protein>
    <recommendedName>
        <fullName evidence="6">Lipoprotein</fullName>
    </recommendedName>
</protein>
<proteinExistence type="predicted"/>
<evidence type="ECO:0000313" key="2">
    <source>
        <dbReference type="EMBL" id="OCM70752.1"/>
    </source>
</evidence>
<comment type="caution">
    <text evidence="3">The sequence shown here is derived from an EMBL/GenBank/DDBJ whole genome shotgun (WGS) entry which is preliminary data.</text>
</comment>
<organism evidence="3 5">
    <name type="scientific">Streptococcus agalactiae</name>
    <dbReference type="NCBI Taxonomy" id="1311"/>
    <lineage>
        <taxon>Bacteria</taxon>
        <taxon>Bacillati</taxon>
        <taxon>Bacillota</taxon>
        <taxon>Bacilli</taxon>
        <taxon>Lactobacillales</taxon>
        <taxon>Streptococcaceae</taxon>
        <taxon>Streptococcus</taxon>
    </lineage>
</organism>
<dbReference type="EMBL" id="MAWT01000043">
    <property type="protein sequence ID" value="OCM70752.1"/>
    <property type="molecule type" value="Genomic_DNA"/>
</dbReference>
<evidence type="ECO:0000256" key="1">
    <source>
        <dbReference type="SAM" id="SignalP"/>
    </source>
</evidence>
<name>A0A0E1EH90_STRAG</name>
<dbReference type="KEGG" id="sage:EN72_05695"/>
<evidence type="ECO:0000313" key="3">
    <source>
        <dbReference type="EMBL" id="RDY81655.1"/>
    </source>
</evidence>
<evidence type="ECO:0008006" key="6">
    <source>
        <dbReference type="Google" id="ProtNLM"/>
    </source>
</evidence>
<feature type="chain" id="PRO_5014224215" description="Lipoprotein" evidence="1">
    <location>
        <begin position="24"/>
        <end position="238"/>
    </location>
</feature>
<dbReference type="Proteomes" id="UP000093122">
    <property type="component" value="Unassembled WGS sequence"/>
</dbReference>
<sequence length="238" mass="28091">MKKQRLLLLFGGLLIMIMMTACKDSKIPENRTKKEYQAEQNFKSYFKYISDKNNYLDNIKVYYFSISISKDVQDKVSETTTCSYRLEKQKNQEFIGNFEHEVSESSQYSTEVKNQIQYPIQYKDNSIRFTEKTPSERYDEFVFSSFDSSLLKKYKIYYYLLKHPETELKGVSYKIPINSEIVAPFIKQLNIKNPKKSSISVTKTGSKEYYYTISIDTDSEIYSIFEGITLEDVKEFSK</sequence>
<gene>
    <name evidence="2" type="ORF">AX245_04230</name>
    <name evidence="3" type="ORF">C4618_05960</name>
</gene>
<evidence type="ECO:0000313" key="5">
    <source>
        <dbReference type="Proteomes" id="UP000256718"/>
    </source>
</evidence>
<dbReference type="AlphaFoldDB" id="A0A0E1EH90"/>
<dbReference type="Proteomes" id="UP000256718">
    <property type="component" value="Unassembled WGS sequence"/>
</dbReference>
<feature type="signal peptide" evidence="1">
    <location>
        <begin position="1"/>
        <end position="23"/>
    </location>
</feature>
<dbReference type="PROSITE" id="PS51257">
    <property type="entry name" value="PROKAR_LIPOPROTEIN"/>
    <property type="match status" value="1"/>
</dbReference>
<reference evidence="3 5" key="2">
    <citation type="journal article" date="2018" name="Emerg. Microbes Infect.">
        <title>Phenotypic and molecular analysis of nontypeable Group B streptococci: identification of cps2a and hybrid cps2a/cps5 Group B streptococcal capsule gene clusters.</title>
        <authorList>
            <person name="Alhhazmi A."/>
            <person name="Tyrrell G.J."/>
        </authorList>
    </citation>
    <scope>NUCLEOTIDE SEQUENCE [LARGE SCALE GENOMIC DNA]</scope>
    <source>
        <strain evidence="3 5">PLGBS17</strain>
    </source>
</reference>
<evidence type="ECO:0000313" key="4">
    <source>
        <dbReference type="Proteomes" id="UP000093122"/>
    </source>
</evidence>
<dbReference type="EMBL" id="QHGZ01000151">
    <property type="protein sequence ID" value="RDY81655.1"/>
    <property type="molecule type" value="Genomic_DNA"/>
</dbReference>
<dbReference type="RefSeq" id="WP_000744746.1">
    <property type="nucleotide sequence ID" value="NZ_CAXOLC010000006.1"/>
</dbReference>
<keyword evidence="1" id="KW-0732">Signal</keyword>
<reference evidence="2 4" key="1">
    <citation type="journal article" date="2016" name="Sci. Rep.">
        <title>Serotype IV Streptococcus agalactiae ST-452 has arisen from large genomic recombination events between CC23 and the hypervirulent CC17 lineages.</title>
        <authorList>
            <person name="Campisi E."/>
            <person name="Rinaudo C.D."/>
            <person name="Donati C."/>
            <person name="Barucco M."/>
            <person name="Torricelli G."/>
            <person name="Edwards M.S."/>
            <person name="Baker C.J."/>
            <person name="Margarit I."/>
            <person name="Rosini R."/>
        </authorList>
    </citation>
    <scope>NUCLEOTIDE SEQUENCE [LARGE SCALE GENOMIC DNA]</scope>
    <source>
        <strain evidence="2 4">CZ-PW-140</strain>
    </source>
</reference>